<evidence type="ECO:0000313" key="4">
    <source>
        <dbReference type="EMBL" id="MFC7306580.1"/>
    </source>
</evidence>
<evidence type="ECO:0000256" key="1">
    <source>
        <dbReference type="SAM" id="MobiDB-lite"/>
    </source>
</evidence>
<feature type="compositionally biased region" description="Low complexity" evidence="1">
    <location>
        <begin position="252"/>
        <end position="274"/>
    </location>
</feature>
<sequence length="315" mass="31740">MMTRHAPARAVLAGSAAVLLLGLAAPNAAATPDTIAPDSTAPSATPAGDDAPSTAARAAAHEAAGAPATLDTLSRFFSREGAVTKAAADPRVQGRAAVPVYYLSPEFVAGEKGAPVARLEFLASKAVSSDGQEASLWTVKQGGEWQVVNIATGDDETHYARVGADKLPGGRVFHEPQIDAWYVERHARVLPIDKDAAQAIGSAGTSLSAYQKRVERAYGDKLPGSAYAESGKAGGYAPRPAAPPPEARDDAPPAAQGDAPAAATRAQAVATRAQGGTGVDPALTVASAAAGLGAACALALGAARAVRVRRRNTAG</sequence>
<dbReference type="Proteomes" id="UP001596523">
    <property type="component" value="Unassembled WGS sequence"/>
</dbReference>
<comment type="caution">
    <text evidence="4">The sequence shown here is derived from an EMBL/GenBank/DDBJ whole genome shotgun (WGS) entry which is preliminary data.</text>
</comment>
<protein>
    <submittedName>
        <fullName evidence="4">Uncharacterized protein</fullName>
    </submittedName>
</protein>
<name>A0ABW2JMK3_9ACTN</name>
<feature type="signal peptide" evidence="3">
    <location>
        <begin position="1"/>
        <end position="30"/>
    </location>
</feature>
<keyword evidence="5" id="KW-1185">Reference proteome</keyword>
<organism evidence="4 5">
    <name type="scientific">Streptomyces monticola</name>
    <dbReference type="NCBI Taxonomy" id="2666263"/>
    <lineage>
        <taxon>Bacteria</taxon>
        <taxon>Bacillati</taxon>
        <taxon>Actinomycetota</taxon>
        <taxon>Actinomycetes</taxon>
        <taxon>Kitasatosporales</taxon>
        <taxon>Streptomycetaceae</taxon>
        <taxon>Streptomyces</taxon>
    </lineage>
</organism>
<keyword evidence="2" id="KW-0812">Transmembrane</keyword>
<gene>
    <name evidence="4" type="ORF">ACFQVC_20425</name>
</gene>
<feature type="region of interest" description="Disordered" evidence="1">
    <location>
        <begin position="229"/>
        <end position="277"/>
    </location>
</feature>
<evidence type="ECO:0000313" key="5">
    <source>
        <dbReference type="Proteomes" id="UP001596523"/>
    </source>
</evidence>
<proteinExistence type="predicted"/>
<evidence type="ECO:0000256" key="2">
    <source>
        <dbReference type="SAM" id="Phobius"/>
    </source>
</evidence>
<keyword evidence="3" id="KW-0732">Signal</keyword>
<feature type="transmembrane region" description="Helical" evidence="2">
    <location>
        <begin position="282"/>
        <end position="303"/>
    </location>
</feature>
<dbReference type="EMBL" id="JBHTCF010000008">
    <property type="protein sequence ID" value="MFC7306580.1"/>
    <property type="molecule type" value="Genomic_DNA"/>
</dbReference>
<feature type="region of interest" description="Disordered" evidence="1">
    <location>
        <begin position="32"/>
        <end position="54"/>
    </location>
</feature>
<dbReference type="RefSeq" id="WP_381831986.1">
    <property type="nucleotide sequence ID" value="NZ_JBHTCF010000008.1"/>
</dbReference>
<accession>A0ABW2JMK3</accession>
<evidence type="ECO:0000256" key="3">
    <source>
        <dbReference type="SAM" id="SignalP"/>
    </source>
</evidence>
<feature type="chain" id="PRO_5045260669" evidence="3">
    <location>
        <begin position="31"/>
        <end position="315"/>
    </location>
</feature>
<keyword evidence="2" id="KW-1133">Transmembrane helix</keyword>
<reference evidence="5" key="1">
    <citation type="journal article" date="2019" name="Int. J. Syst. Evol. Microbiol.">
        <title>The Global Catalogue of Microorganisms (GCM) 10K type strain sequencing project: providing services to taxonomists for standard genome sequencing and annotation.</title>
        <authorList>
            <consortium name="The Broad Institute Genomics Platform"/>
            <consortium name="The Broad Institute Genome Sequencing Center for Infectious Disease"/>
            <person name="Wu L."/>
            <person name="Ma J."/>
        </authorList>
    </citation>
    <scope>NUCLEOTIDE SEQUENCE [LARGE SCALE GENOMIC DNA]</scope>
    <source>
        <strain evidence="5">SYNS20</strain>
    </source>
</reference>
<keyword evidence="2" id="KW-0472">Membrane</keyword>